<organism evidence="2 3">
    <name type="scientific">Caballeronia udeis</name>
    <dbReference type="NCBI Taxonomy" id="1232866"/>
    <lineage>
        <taxon>Bacteria</taxon>
        <taxon>Pseudomonadati</taxon>
        <taxon>Pseudomonadota</taxon>
        <taxon>Betaproteobacteria</taxon>
        <taxon>Burkholderiales</taxon>
        <taxon>Burkholderiaceae</taxon>
        <taxon>Caballeronia</taxon>
    </lineage>
</organism>
<dbReference type="GO" id="GO:0016787">
    <property type="term" value="F:hydrolase activity"/>
    <property type="evidence" value="ECO:0007669"/>
    <property type="project" value="UniProtKB-KW"/>
</dbReference>
<dbReference type="InterPro" id="IPR006680">
    <property type="entry name" value="Amidohydro-rel"/>
</dbReference>
<dbReference type="Pfam" id="PF04909">
    <property type="entry name" value="Amidohydro_2"/>
    <property type="match status" value="1"/>
</dbReference>
<evidence type="ECO:0000313" key="2">
    <source>
        <dbReference type="EMBL" id="SAL74491.1"/>
    </source>
</evidence>
<dbReference type="RefSeq" id="WP_075644107.1">
    <property type="nucleotide sequence ID" value="NZ_FCOK02000159.1"/>
</dbReference>
<dbReference type="InterPro" id="IPR052358">
    <property type="entry name" value="Aro_Compnd_Degr_Hydrolases"/>
</dbReference>
<dbReference type="EMBL" id="FCOK02000159">
    <property type="protein sequence ID" value="SAL74491.1"/>
    <property type="molecule type" value="Genomic_DNA"/>
</dbReference>
<keyword evidence="2" id="KW-0378">Hydrolase</keyword>
<dbReference type="AlphaFoldDB" id="A0A158K1Y3"/>
<dbReference type="PANTHER" id="PTHR35563:SF2">
    <property type="entry name" value="BARREL METAL-DEPENDENT HYDROLASE, PUTATIVE (AFU_ORTHOLOGUE AFUA_1G16240)-RELATED"/>
    <property type="match status" value="1"/>
</dbReference>
<name>A0A158K1Y3_9BURK</name>
<dbReference type="PANTHER" id="PTHR35563">
    <property type="entry name" value="BARREL METAL-DEPENDENT HYDROLASE, PUTATIVE (AFU_ORTHOLOGUE AFUA_1G16240)-RELATED"/>
    <property type="match status" value="1"/>
</dbReference>
<sequence length="176" mass="19421">MNTPLEYPALVNARVDLPPHSCDAHQHVIDEAFPMASSRSYTPGPALLDSLRSLHWRFEIERAVLVQPSFYGVDNSCLLHALRQLGNSGRSVVVIDETTSDYDLDKMHETGVRAVRINPKGHADNPAVVGHLLEIASERVASRGWHVQPLLPLRTRLVLDHFGSASKEGVDQMGST</sequence>
<dbReference type="OrthoDB" id="9787654at2"/>
<reference evidence="2 3" key="1">
    <citation type="submission" date="2016-01" db="EMBL/GenBank/DDBJ databases">
        <authorList>
            <person name="Oliw E.H."/>
        </authorList>
    </citation>
    <scope>NUCLEOTIDE SEQUENCE [LARGE SCALE GENOMIC DNA]</scope>
    <source>
        <strain evidence="2">LMG 27134</strain>
    </source>
</reference>
<evidence type="ECO:0000259" key="1">
    <source>
        <dbReference type="Pfam" id="PF04909"/>
    </source>
</evidence>
<dbReference type="Gene3D" id="3.20.20.140">
    <property type="entry name" value="Metal-dependent hydrolases"/>
    <property type="match status" value="1"/>
</dbReference>
<accession>A0A158K1Y3</accession>
<dbReference type="SUPFAM" id="SSF51556">
    <property type="entry name" value="Metallo-dependent hydrolases"/>
    <property type="match status" value="1"/>
</dbReference>
<protein>
    <submittedName>
        <fullName evidence="2">Amidohydrolase 2</fullName>
    </submittedName>
</protein>
<dbReference type="InterPro" id="IPR032466">
    <property type="entry name" value="Metal_Hydrolase"/>
</dbReference>
<proteinExistence type="predicted"/>
<evidence type="ECO:0000313" key="3">
    <source>
        <dbReference type="Proteomes" id="UP000054683"/>
    </source>
</evidence>
<dbReference type="Proteomes" id="UP000054683">
    <property type="component" value="Unassembled WGS sequence"/>
</dbReference>
<feature type="domain" description="Amidohydrolase-related" evidence="1">
    <location>
        <begin position="22"/>
        <end position="152"/>
    </location>
</feature>
<gene>
    <name evidence="2" type="ORF">AWB69_09199</name>
</gene>